<feature type="non-terminal residue" evidence="2">
    <location>
        <position position="47"/>
    </location>
</feature>
<organism evidence="2">
    <name type="scientific">uncultured Gemmatimonadaceae bacterium</name>
    <dbReference type="NCBI Taxonomy" id="246130"/>
    <lineage>
        <taxon>Bacteria</taxon>
        <taxon>Pseudomonadati</taxon>
        <taxon>Gemmatimonadota</taxon>
        <taxon>Gemmatimonadia</taxon>
        <taxon>Gemmatimonadales</taxon>
        <taxon>Gemmatimonadaceae</taxon>
        <taxon>environmental samples</taxon>
    </lineage>
</organism>
<keyword evidence="2" id="KW-0560">Oxidoreductase</keyword>
<dbReference type="EC" id="1.2.4.1" evidence="2"/>
<proteinExistence type="predicted"/>
<feature type="non-terminal residue" evidence="2">
    <location>
        <position position="1"/>
    </location>
</feature>
<dbReference type="EMBL" id="CADCTX010000463">
    <property type="protein sequence ID" value="CAA9321044.1"/>
    <property type="molecule type" value="Genomic_DNA"/>
</dbReference>
<reference evidence="2" key="1">
    <citation type="submission" date="2020-02" db="EMBL/GenBank/DDBJ databases">
        <authorList>
            <person name="Meier V. D."/>
        </authorList>
    </citation>
    <scope>NUCLEOTIDE SEQUENCE</scope>
    <source>
        <strain evidence="2">AVDCRST_MAG40</strain>
    </source>
</reference>
<keyword evidence="2" id="KW-0670">Pyruvate</keyword>
<gene>
    <name evidence="2" type="ORF">AVDCRST_MAG40-1461</name>
</gene>
<feature type="region of interest" description="Disordered" evidence="1">
    <location>
        <begin position="1"/>
        <end position="47"/>
    </location>
</feature>
<sequence length="47" mass="4858">ASNHLPRRPPRRASRGAAARRPRLPHGRGGRAVPGRVQGVEGAAAGV</sequence>
<evidence type="ECO:0000313" key="2">
    <source>
        <dbReference type="EMBL" id="CAA9321044.1"/>
    </source>
</evidence>
<name>A0A6J4L167_9BACT</name>
<accession>A0A6J4L167</accession>
<protein>
    <submittedName>
        <fullName evidence="2">Pyruvate dehydrogenase E1 component beta subunit</fullName>
        <ecNumber evidence="2">1.2.4.1</ecNumber>
    </submittedName>
</protein>
<feature type="compositionally biased region" description="Basic residues" evidence="1">
    <location>
        <begin position="1"/>
        <end position="29"/>
    </location>
</feature>
<dbReference type="GO" id="GO:0004739">
    <property type="term" value="F:pyruvate dehydrogenase (acetyl-transferring) activity"/>
    <property type="evidence" value="ECO:0007669"/>
    <property type="project" value="UniProtKB-EC"/>
</dbReference>
<evidence type="ECO:0000256" key="1">
    <source>
        <dbReference type="SAM" id="MobiDB-lite"/>
    </source>
</evidence>
<dbReference type="AlphaFoldDB" id="A0A6J4L167"/>